<organism evidence="1 2">
    <name type="scientific">Glacieibacterium frigidum</name>
    <dbReference type="NCBI Taxonomy" id="2593303"/>
    <lineage>
        <taxon>Bacteria</taxon>
        <taxon>Pseudomonadati</taxon>
        <taxon>Pseudomonadota</taxon>
        <taxon>Alphaproteobacteria</taxon>
        <taxon>Sphingomonadales</taxon>
        <taxon>Sphingosinicellaceae</taxon>
        <taxon>Glacieibacterium</taxon>
    </lineage>
</organism>
<dbReference type="Proteomes" id="UP000317894">
    <property type="component" value="Unassembled WGS sequence"/>
</dbReference>
<accession>A0A552UEV1</accession>
<protein>
    <submittedName>
        <fullName evidence="1">Beta-glucosidase</fullName>
    </submittedName>
</protein>
<proteinExistence type="predicted"/>
<dbReference type="InterPro" id="IPR017853">
    <property type="entry name" value="GH"/>
</dbReference>
<gene>
    <name evidence="1" type="ORF">FMM06_00510</name>
</gene>
<dbReference type="OrthoDB" id="9816564at2"/>
<keyword evidence="2" id="KW-1185">Reference proteome</keyword>
<comment type="caution">
    <text evidence="1">The sequence shown here is derived from an EMBL/GenBank/DDBJ whole genome shotgun (WGS) entry which is preliminary data.</text>
</comment>
<reference evidence="1 2" key="1">
    <citation type="submission" date="2019-07" db="EMBL/GenBank/DDBJ databases">
        <title>Novel species isolated from glacier.</title>
        <authorList>
            <person name="Liu Q."/>
            <person name="Xin Y.-H."/>
        </authorList>
    </citation>
    <scope>NUCLEOTIDE SEQUENCE [LARGE SCALE GENOMIC DNA]</scope>
    <source>
        <strain evidence="1 2">LB1R16</strain>
    </source>
</reference>
<dbReference type="Gene3D" id="3.20.20.80">
    <property type="entry name" value="Glycosidases"/>
    <property type="match status" value="1"/>
</dbReference>
<evidence type="ECO:0000313" key="2">
    <source>
        <dbReference type="Proteomes" id="UP000317894"/>
    </source>
</evidence>
<evidence type="ECO:0000313" key="1">
    <source>
        <dbReference type="EMBL" id="TRW16731.1"/>
    </source>
</evidence>
<name>A0A552UEV1_9SPHN</name>
<sequence length="378" mass="41831">MQPNFKSFFLGGFECSTHKRADGIRLDLVGLTGHDVQAARDYALLAQHGLMAARDGVRWHLIEARRGAYDWSSLIPQLTAARANGVQVIWDLFHYGWPNGVDPWSASMVDRFAAFAAACAQQIAAEADGPPWFCAVNEISFLSWAGGDMGGMNPFGRGRGAELKRQLTRMAIAAIRAIRAVVPNARFITAEPLINILPQSAQDHHVRAAALYMESQFEAVDMLTGRKSPELGGSEDCLDVCGLNVYYNNQWIDHGQTMHLGDVRFQPLREQLARVYDRYHKPLLIAETGTEGVFRAAWLHYIADEAAFTRAAGIPLEGVCLYPILSHRGWDDQRHCPNGLFDGYTPDADRTAYQPLADELARQQALFARHGTPAPASI</sequence>
<dbReference type="EMBL" id="VJWA01000001">
    <property type="protein sequence ID" value="TRW16731.1"/>
    <property type="molecule type" value="Genomic_DNA"/>
</dbReference>
<dbReference type="SUPFAM" id="SSF51445">
    <property type="entry name" value="(Trans)glycosidases"/>
    <property type="match status" value="1"/>
</dbReference>
<dbReference type="AlphaFoldDB" id="A0A552UEV1"/>
<dbReference type="RefSeq" id="WP_143554275.1">
    <property type="nucleotide sequence ID" value="NZ_VJWA01000001.1"/>
</dbReference>